<dbReference type="AlphaFoldDB" id="A0A9P4M2G8"/>
<evidence type="ECO:0000256" key="1">
    <source>
        <dbReference type="SAM" id="MobiDB-lite"/>
    </source>
</evidence>
<reference evidence="2" key="1">
    <citation type="journal article" date="2020" name="Stud. Mycol.">
        <title>101 Dothideomycetes genomes: a test case for predicting lifestyles and emergence of pathogens.</title>
        <authorList>
            <person name="Haridas S."/>
            <person name="Albert R."/>
            <person name="Binder M."/>
            <person name="Bloem J."/>
            <person name="Labutti K."/>
            <person name="Salamov A."/>
            <person name="Andreopoulos B."/>
            <person name="Baker S."/>
            <person name="Barry K."/>
            <person name="Bills G."/>
            <person name="Bluhm B."/>
            <person name="Cannon C."/>
            <person name="Castanera R."/>
            <person name="Culley D."/>
            <person name="Daum C."/>
            <person name="Ezra D."/>
            <person name="Gonzalez J."/>
            <person name="Henrissat B."/>
            <person name="Kuo A."/>
            <person name="Liang C."/>
            <person name="Lipzen A."/>
            <person name="Lutzoni F."/>
            <person name="Magnuson J."/>
            <person name="Mondo S."/>
            <person name="Nolan M."/>
            <person name="Ohm R."/>
            <person name="Pangilinan J."/>
            <person name="Park H.-J."/>
            <person name="Ramirez L."/>
            <person name="Alfaro M."/>
            <person name="Sun H."/>
            <person name="Tritt A."/>
            <person name="Yoshinaga Y."/>
            <person name="Zwiers L.-H."/>
            <person name="Turgeon B."/>
            <person name="Goodwin S."/>
            <person name="Spatafora J."/>
            <person name="Crous P."/>
            <person name="Grigoriev I."/>
        </authorList>
    </citation>
    <scope>NUCLEOTIDE SEQUENCE</scope>
    <source>
        <strain evidence="2">CBS 133067</strain>
    </source>
</reference>
<name>A0A9P4M2G8_9PEZI</name>
<gene>
    <name evidence="2" type="ORF">NA57DRAFT_59653</name>
</gene>
<organism evidence="2 3">
    <name type="scientific">Rhizodiscina lignyota</name>
    <dbReference type="NCBI Taxonomy" id="1504668"/>
    <lineage>
        <taxon>Eukaryota</taxon>
        <taxon>Fungi</taxon>
        <taxon>Dikarya</taxon>
        <taxon>Ascomycota</taxon>
        <taxon>Pezizomycotina</taxon>
        <taxon>Dothideomycetes</taxon>
        <taxon>Pleosporomycetidae</taxon>
        <taxon>Aulographales</taxon>
        <taxon>Rhizodiscinaceae</taxon>
        <taxon>Rhizodiscina</taxon>
    </lineage>
</organism>
<proteinExistence type="predicted"/>
<comment type="caution">
    <text evidence="2">The sequence shown here is derived from an EMBL/GenBank/DDBJ whole genome shotgun (WGS) entry which is preliminary data.</text>
</comment>
<dbReference type="EMBL" id="ML978131">
    <property type="protein sequence ID" value="KAF2095666.1"/>
    <property type="molecule type" value="Genomic_DNA"/>
</dbReference>
<keyword evidence="3" id="KW-1185">Reference proteome</keyword>
<evidence type="ECO:0000313" key="2">
    <source>
        <dbReference type="EMBL" id="KAF2095666.1"/>
    </source>
</evidence>
<accession>A0A9P4M2G8</accession>
<feature type="region of interest" description="Disordered" evidence="1">
    <location>
        <begin position="310"/>
        <end position="366"/>
    </location>
</feature>
<protein>
    <submittedName>
        <fullName evidence="2">Uncharacterized protein</fullName>
    </submittedName>
</protein>
<evidence type="ECO:0000313" key="3">
    <source>
        <dbReference type="Proteomes" id="UP000799772"/>
    </source>
</evidence>
<sequence>MTARISQINVNRSLCCPVNAEPYTNRPLFILFDEMDPANPKSGAGAGFSDSMRDSVVFADSQFDLSLSVGSSRANACTDIERAQGATAPGVFEETANGYMIYAEGKHGDEELTERFQFPLDRNRAEEILMLAYTIRSSILLSQNYIEKAAFDKDSFKSTNMLLGHKGDGIPREVVRQQAKDALAIRSVSLFETIFYDSAEDISDDESIRSVHSDWEVLGQWLQKKSKHDPKFEPGTDTSFMHTDRARAIRNQIVYQYGMASLTAIYDAEAHWELMMQVYPRWLKYLSYAIANTERYLPALTDSGLEKFPSSISGGSRRFENIAPEQSPRTERSATSAAPKEPSENAGRKSLTGPGPQSPIPMPHVANVKHTFEHMLAKVRSARQG</sequence>
<dbReference type="Proteomes" id="UP000799772">
    <property type="component" value="Unassembled WGS sequence"/>
</dbReference>